<feature type="compositionally biased region" description="Low complexity" evidence="6">
    <location>
        <begin position="74"/>
        <end position="106"/>
    </location>
</feature>
<evidence type="ECO:0000256" key="5">
    <source>
        <dbReference type="ARBA" id="ARBA00023242"/>
    </source>
</evidence>
<dbReference type="FunFam" id="1.20.5.170:FF:000053">
    <property type="entry name" value="BZIP transcription factor AtfA"/>
    <property type="match status" value="1"/>
</dbReference>
<dbReference type="GO" id="GO:0003700">
    <property type="term" value="F:DNA-binding transcription factor activity"/>
    <property type="evidence" value="ECO:0007669"/>
    <property type="project" value="InterPro"/>
</dbReference>
<dbReference type="EMBL" id="KZ819664">
    <property type="protein sequence ID" value="PWN29155.1"/>
    <property type="molecule type" value="Genomic_DNA"/>
</dbReference>
<evidence type="ECO:0000256" key="4">
    <source>
        <dbReference type="ARBA" id="ARBA00023163"/>
    </source>
</evidence>
<dbReference type="GeneID" id="37027564"/>
<feature type="region of interest" description="Disordered" evidence="6">
    <location>
        <begin position="547"/>
        <end position="652"/>
    </location>
</feature>
<feature type="compositionally biased region" description="Low complexity" evidence="6">
    <location>
        <begin position="295"/>
        <end position="319"/>
    </location>
</feature>
<feature type="region of interest" description="Disordered" evidence="6">
    <location>
        <begin position="229"/>
        <end position="484"/>
    </location>
</feature>
<dbReference type="InterPro" id="IPR046347">
    <property type="entry name" value="bZIP_sf"/>
</dbReference>
<accession>A0A316V168</accession>
<dbReference type="RefSeq" id="XP_025363767.1">
    <property type="nucleotide sequence ID" value="XM_025505741.1"/>
</dbReference>
<dbReference type="Gene3D" id="1.20.5.170">
    <property type="match status" value="1"/>
</dbReference>
<evidence type="ECO:0000313" key="8">
    <source>
        <dbReference type="EMBL" id="PWN29155.1"/>
    </source>
</evidence>
<dbReference type="Proteomes" id="UP000245884">
    <property type="component" value="Unassembled WGS sequence"/>
</dbReference>
<feature type="compositionally biased region" description="Polar residues" evidence="6">
    <location>
        <begin position="377"/>
        <end position="388"/>
    </location>
</feature>
<reference evidence="8 9" key="1">
    <citation type="journal article" date="2018" name="Mol. Biol. Evol.">
        <title>Broad Genomic Sampling Reveals a Smut Pathogenic Ancestry of the Fungal Clade Ustilaginomycotina.</title>
        <authorList>
            <person name="Kijpornyongpan T."/>
            <person name="Mondo S.J."/>
            <person name="Barry K."/>
            <person name="Sandor L."/>
            <person name="Lee J."/>
            <person name="Lipzen A."/>
            <person name="Pangilinan J."/>
            <person name="LaButti K."/>
            <person name="Hainaut M."/>
            <person name="Henrissat B."/>
            <person name="Grigoriev I.V."/>
            <person name="Spatafora J.W."/>
            <person name="Aime M.C."/>
        </authorList>
    </citation>
    <scope>NUCLEOTIDE SEQUENCE [LARGE SCALE GENOMIC DNA]</scope>
    <source>
        <strain evidence="8 9">MCA 5214</strain>
    </source>
</reference>
<dbReference type="GO" id="GO:0003677">
    <property type="term" value="F:DNA binding"/>
    <property type="evidence" value="ECO:0007669"/>
    <property type="project" value="UniProtKB-KW"/>
</dbReference>
<dbReference type="PROSITE" id="PS50217">
    <property type="entry name" value="BZIP"/>
    <property type="match status" value="1"/>
</dbReference>
<feature type="compositionally biased region" description="Low complexity" evidence="6">
    <location>
        <begin position="348"/>
        <end position="360"/>
    </location>
</feature>
<dbReference type="InterPro" id="IPR051027">
    <property type="entry name" value="bZIP_transcription_factors"/>
</dbReference>
<dbReference type="InterPro" id="IPR004827">
    <property type="entry name" value="bZIP"/>
</dbReference>
<feature type="compositionally biased region" description="Gly residues" evidence="6">
    <location>
        <begin position="572"/>
        <end position="583"/>
    </location>
</feature>
<keyword evidence="5" id="KW-0539">Nucleus</keyword>
<protein>
    <recommendedName>
        <fullName evidence="7">BZIP domain-containing protein</fullName>
    </recommendedName>
</protein>
<feature type="compositionally biased region" description="Basic and acidic residues" evidence="6">
    <location>
        <begin position="277"/>
        <end position="287"/>
    </location>
</feature>
<dbReference type="Pfam" id="PF11786">
    <property type="entry name" value="Aft1_HRA"/>
    <property type="match status" value="1"/>
</dbReference>
<dbReference type="PANTHER" id="PTHR19304">
    <property type="entry name" value="CYCLIC-AMP RESPONSE ELEMENT BINDING PROTEIN"/>
    <property type="match status" value="1"/>
</dbReference>
<evidence type="ECO:0000259" key="7">
    <source>
        <dbReference type="PROSITE" id="PS50217"/>
    </source>
</evidence>
<feature type="compositionally biased region" description="Polar residues" evidence="6">
    <location>
        <begin position="33"/>
        <end position="49"/>
    </location>
</feature>
<feature type="compositionally biased region" description="Gly residues" evidence="6">
    <location>
        <begin position="461"/>
        <end position="478"/>
    </location>
</feature>
<keyword evidence="2" id="KW-0805">Transcription regulation</keyword>
<proteinExistence type="predicted"/>
<dbReference type="GO" id="GO:0005634">
    <property type="term" value="C:nucleus"/>
    <property type="evidence" value="ECO:0007669"/>
    <property type="project" value="UniProtKB-SubCell"/>
</dbReference>
<dbReference type="OrthoDB" id="295274at2759"/>
<feature type="region of interest" description="Disordered" evidence="6">
    <location>
        <begin position="1"/>
        <end position="202"/>
    </location>
</feature>
<evidence type="ECO:0000256" key="1">
    <source>
        <dbReference type="ARBA" id="ARBA00004123"/>
    </source>
</evidence>
<dbReference type="InterPro" id="IPR021755">
    <property type="entry name" value="TF_Aft1_HRA"/>
</dbReference>
<dbReference type="CDD" id="cd14687">
    <property type="entry name" value="bZIP_ATF2"/>
    <property type="match status" value="1"/>
</dbReference>
<evidence type="ECO:0000256" key="6">
    <source>
        <dbReference type="SAM" id="MobiDB-lite"/>
    </source>
</evidence>
<evidence type="ECO:0000313" key="9">
    <source>
        <dbReference type="Proteomes" id="UP000245884"/>
    </source>
</evidence>
<keyword evidence="9" id="KW-1185">Reference proteome</keyword>
<organism evidence="8 9">
    <name type="scientific">Jaminaea rosea</name>
    <dbReference type="NCBI Taxonomy" id="1569628"/>
    <lineage>
        <taxon>Eukaryota</taxon>
        <taxon>Fungi</taxon>
        <taxon>Dikarya</taxon>
        <taxon>Basidiomycota</taxon>
        <taxon>Ustilaginomycotina</taxon>
        <taxon>Exobasidiomycetes</taxon>
        <taxon>Microstromatales</taxon>
        <taxon>Microstromatales incertae sedis</taxon>
        <taxon>Jaminaea</taxon>
    </lineage>
</organism>
<feature type="domain" description="BZIP" evidence="7">
    <location>
        <begin position="483"/>
        <end position="546"/>
    </location>
</feature>
<comment type="subcellular location">
    <subcellularLocation>
        <location evidence="1">Nucleus</location>
    </subcellularLocation>
</comment>
<feature type="compositionally biased region" description="Low complexity" evidence="6">
    <location>
        <begin position="607"/>
        <end position="616"/>
    </location>
</feature>
<dbReference type="SUPFAM" id="SSF57959">
    <property type="entry name" value="Leucine zipper domain"/>
    <property type="match status" value="1"/>
</dbReference>
<name>A0A316V168_9BASI</name>
<sequence length="652" mass="66576">MASEVKAKQPARPPARPQPQAHSSRHALEPNPFEQSFSSKPGDGSSASPETDGASEASKGKKSVKADSSKASKDAAGSKTSAGNKDSQADPSSSSKSATTPGGASTDAKDAGAATPRKGLLPPVASLASPSVEGGSHYPWSGGGIGSLRSGPLSPAMLTGPQSFDPASFRTGFTPDLSNFKTGLTPLGSANGYPLPSPGTSAFLAMVNQGGSTITPNTFNAITNSFGGAGASGGDSKHTRDGSGPSSDGDFDLAFGKNLANRHAPQSGIRSSAADDAGVKDGNEDNHVSPSMIHQQQQQQPPQAPPQGAQGGKQPNGQPTSTQAASGLFLLSQAHQELSKRDEAAASHGHPVGPGTVPPGMMAHPNGMPMHAPNPNAHYNTNASNMHNGPTPPQQQQPAGKSAPKRKKSLGGQSENVDGNGGGTSTGKKGGVKKAKALKKESSAAPSASVDEDQDELSGSENGGPNGGADGSGAGGSGGDDDEEKRKNFLERNRQAALKCRQRKKAWLQDLQAKVAFFESENGNLQGTIGALRNEVMFLKQQLMHTQQHMQAKGIQMPGPMPPPAGQQGPHDGPGGPQAGGGMMPPNFVPPGMHPGQQHPHHHHHQQQQQQQQQQQGPPPGQGYGVPMPGAQDVAPNERAFSPAAGPKAQAA</sequence>
<dbReference type="STRING" id="1569628.A0A316V168"/>
<dbReference type="AlphaFoldDB" id="A0A316V168"/>
<dbReference type="Pfam" id="PF00170">
    <property type="entry name" value="bZIP_1"/>
    <property type="match status" value="1"/>
</dbReference>
<evidence type="ECO:0000256" key="2">
    <source>
        <dbReference type="ARBA" id="ARBA00023015"/>
    </source>
</evidence>
<evidence type="ECO:0000256" key="3">
    <source>
        <dbReference type="ARBA" id="ARBA00023125"/>
    </source>
</evidence>
<feature type="compositionally biased region" description="Gly residues" evidence="6">
    <location>
        <begin position="419"/>
        <end position="429"/>
    </location>
</feature>
<dbReference type="SMART" id="SM00338">
    <property type="entry name" value="BRLZ"/>
    <property type="match status" value="1"/>
</dbReference>
<feature type="compositionally biased region" description="Basic and acidic residues" evidence="6">
    <location>
        <begin position="64"/>
        <end position="73"/>
    </location>
</feature>
<keyword evidence="3" id="KW-0238">DNA-binding</keyword>
<gene>
    <name evidence="8" type="ORF">BDZ90DRAFT_231154</name>
</gene>
<keyword evidence="4" id="KW-0804">Transcription</keyword>